<dbReference type="PROSITE" id="PS51198">
    <property type="entry name" value="UVRD_HELICASE_ATP_BIND"/>
    <property type="match status" value="1"/>
</dbReference>
<dbReference type="Gene3D" id="3.90.320.10">
    <property type="match status" value="1"/>
</dbReference>
<dbReference type="PROSITE" id="PS51217">
    <property type="entry name" value="UVRD_HELICASE_CTER"/>
    <property type="match status" value="1"/>
</dbReference>
<dbReference type="SUPFAM" id="SSF52540">
    <property type="entry name" value="P-loop containing nucleoside triphosphate hydrolases"/>
    <property type="match status" value="1"/>
</dbReference>
<dbReference type="InterPro" id="IPR014017">
    <property type="entry name" value="DNA_helicase_UvrD-like_C"/>
</dbReference>
<comment type="catalytic activity">
    <reaction evidence="11 13">
        <text>Couples ATP hydrolysis with the unwinding of duplex DNA by translocating in the 3'-5' direction.</text>
        <dbReference type="EC" id="5.6.2.4"/>
    </reaction>
</comment>
<dbReference type="InterPro" id="IPR038726">
    <property type="entry name" value="PDDEXK_AddAB-type"/>
</dbReference>
<dbReference type="PANTHER" id="PTHR11070">
    <property type="entry name" value="UVRD / RECB / PCRA DNA HELICASE FAMILY MEMBER"/>
    <property type="match status" value="1"/>
</dbReference>
<evidence type="ECO:0000256" key="12">
    <source>
        <dbReference type="ARBA" id="ARBA00048988"/>
    </source>
</evidence>
<evidence type="ECO:0000256" key="9">
    <source>
        <dbReference type="ARBA" id="ARBA00023204"/>
    </source>
</evidence>
<comment type="caution">
    <text evidence="18">The sequence shown here is derived from an EMBL/GenBank/DDBJ whole genome shotgun (WGS) entry which is preliminary data.</text>
</comment>
<keyword evidence="5 13" id="KW-0347">Helicase</keyword>
<dbReference type="Proteomes" id="UP001597267">
    <property type="component" value="Unassembled WGS sequence"/>
</dbReference>
<evidence type="ECO:0000313" key="19">
    <source>
        <dbReference type="Proteomes" id="UP001597267"/>
    </source>
</evidence>
<keyword evidence="8 13" id="KW-0238">DNA-binding</keyword>
<keyword evidence="9 13" id="KW-0234">DNA repair</keyword>
<dbReference type="RefSeq" id="WP_125714813.1">
    <property type="nucleotide sequence ID" value="NZ_JBHTOP010000023.1"/>
</dbReference>
<comment type="catalytic activity">
    <reaction evidence="12 13">
        <text>ATP + H2O = ADP + phosphate + H(+)</text>
        <dbReference type="Rhea" id="RHEA:13065"/>
        <dbReference type="ChEBI" id="CHEBI:15377"/>
        <dbReference type="ChEBI" id="CHEBI:15378"/>
        <dbReference type="ChEBI" id="CHEBI:30616"/>
        <dbReference type="ChEBI" id="CHEBI:43474"/>
        <dbReference type="ChEBI" id="CHEBI:456216"/>
        <dbReference type="EC" id="5.6.2.4"/>
    </reaction>
</comment>
<keyword evidence="4 13" id="KW-0378">Hydrolase</keyword>
<evidence type="ECO:0000256" key="14">
    <source>
        <dbReference type="PROSITE-ProRule" id="PRU00560"/>
    </source>
</evidence>
<dbReference type="Pfam" id="PF13361">
    <property type="entry name" value="UvrD_C"/>
    <property type="match status" value="1"/>
</dbReference>
<evidence type="ECO:0000256" key="4">
    <source>
        <dbReference type="ARBA" id="ARBA00022801"/>
    </source>
</evidence>
<evidence type="ECO:0000313" key="18">
    <source>
        <dbReference type="EMBL" id="MFD1672216.1"/>
    </source>
</evidence>
<evidence type="ECO:0000256" key="3">
    <source>
        <dbReference type="ARBA" id="ARBA00022763"/>
    </source>
</evidence>
<evidence type="ECO:0000256" key="8">
    <source>
        <dbReference type="ARBA" id="ARBA00023125"/>
    </source>
</evidence>
<dbReference type="NCBIfam" id="TIGR02785">
    <property type="entry name" value="addA_Gpos"/>
    <property type="match status" value="1"/>
</dbReference>
<accession>A0ABW4J9E5</accession>
<dbReference type="Pfam" id="PF00580">
    <property type="entry name" value="UvrD-helicase"/>
    <property type="match status" value="1"/>
</dbReference>
<dbReference type="InterPro" id="IPR014152">
    <property type="entry name" value="AddA"/>
</dbReference>
<evidence type="ECO:0000256" key="11">
    <source>
        <dbReference type="ARBA" id="ARBA00034617"/>
    </source>
</evidence>
<comment type="function">
    <text evidence="13">The heterodimer acts as both an ATP-dependent DNA helicase and an ATP-dependent, dual-direction single-stranded exonuclease. Recognizes the chi site generating a DNA molecule suitable for the initiation of homologous recombination. The AddA nuclease domain is required for chi fragment generation; this subunit has the helicase and 3' -&gt; 5' nuclease activities.</text>
</comment>
<dbReference type="InterPro" id="IPR014016">
    <property type="entry name" value="UvrD-like_ATP-bd"/>
</dbReference>
<comment type="cofactor">
    <cofactor evidence="13">
        <name>Mg(2+)</name>
        <dbReference type="ChEBI" id="CHEBI:18420"/>
    </cofactor>
</comment>
<feature type="domain" description="UvrD-like helicase ATP-binding" evidence="16">
    <location>
        <begin position="2"/>
        <end position="484"/>
    </location>
</feature>
<evidence type="ECO:0000256" key="10">
    <source>
        <dbReference type="ARBA" id="ARBA00023235"/>
    </source>
</evidence>
<evidence type="ECO:0000256" key="5">
    <source>
        <dbReference type="ARBA" id="ARBA00022806"/>
    </source>
</evidence>
<evidence type="ECO:0000256" key="6">
    <source>
        <dbReference type="ARBA" id="ARBA00022839"/>
    </source>
</evidence>
<evidence type="ECO:0000256" key="2">
    <source>
        <dbReference type="ARBA" id="ARBA00022741"/>
    </source>
</evidence>
<gene>
    <name evidence="13 18" type="primary">addA</name>
    <name evidence="18" type="ORF">ACFQ5M_08910</name>
</gene>
<feature type="binding site" evidence="14">
    <location>
        <begin position="23"/>
        <end position="30"/>
    </location>
    <ligand>
        <name>ATP</name>
        <dbReference type="ChEBI" id="CHEBI:30616"/>
    </ligand>
</feature>
<dbReference type="GO" id="GO:0016787">
    <property type="term" value="F:hydrolase activity"/>
    <property type="evidence" value="ECO:0007669"/>
    <property type="project" value="UniProtKB-KW"/>
</dbReference>
<comment type="subunit">
    <text evidence="13">Heterodimer of AddA and AddB/RexB.</text>
</comment>
<dbReference type="Gene3D" id="3.40.50.300">
    <property type="entry name" value="P-loop containing nucleotide triphosphate hydrolases"/>
    <property type="match status" value="4"/>
</dbReference>
<dbReference type="InterPro" id="IPR000212">
    <property type="entry name" value="DNA_helicase_UvrD/REP"/>
</dbReference>
<keyword evidence="2 13" id="KW-0547">Nucleotide-binding</keyword>
<protein>
    <recommendedName>
        <fullName evidence="13">ATP-dependent helicase/nuclease subunit A</fullName>
        <ecNumber evidence="13">3.1.-.-</ecNumber>
        <ecNumber evidence="13">5.6.2.4</ecNumber>
    </recommendedName>
    <alternativeName>
        <fullName evidence="13">ATP-dependent helicase/nuclease AddA</fullName>
    </alternativeName>
    <alternativeName>
        <fullName evidence="13">DNA 3'-5' helicase AddA</fullName>
    </alternativeName>
</protein>
<organism evidence="18 19">
    <name type="scientific">Agrilactobacillus yilanensis</name>
    <dbReference type="NCBI Taxonomy" id="2485997"/>
    <lineage>
        <taxon>Bacteria</taxon>
        <taxon>Bacillati</taxon>
        <taxon>Bacillota</taxon>
        <taxon>Bacilli</taxon>
        <taxon>Lactobacillales</taxon>
        <taxon>Lactobacillaceae</taxon>
        <taxon>Agrilactobacillus</taxon>
    </lineage>
</organism>
<evidence type="ECO:0000259" key="16">
    <source>
        <dbReference type="PROSITE" id="PS51198"/>
    </source>
</evidence>
<dbReference type="HAMAP" id="MF_01451">
    <property type="entry name" value="AddA"/>
    <property type="match status" value="1"/>
</dbReference>
<keyword evidence="10 13" id="KW-0413">Isomerase</keyword>
<sequence>MVQYTENQTKAITHRGHNILVSASAGSGKTAVLVQRVIEAIATIDVDQLLIVTFTELAAKEMKDRIRAAVETKISDLQNDAAQSEQLNHYRRQLNRLNLANISTIHAFCQNIIHKFYYLINIDPEFTILADAAQAMLLKQSAFADLREAYYNQDDLTFFQLTENFSNDRDDAGLEAAVFKIYEYMQAFPDPTAWLNQLTENYQNQPELLNMPVYQTTVLPELQRELTQLENDVVVLQQDFQDQQLERHAEAVATILPKIKQTEAALQLGYTALRTNLIDVPLDAPLKVGQWPRLKKPEKEAGHTTAEVNALKETVVADLDEIEALKEAYFGLPEQTLRIVNDQCQTLITKLIEVVQKFATAYQQLKQDRGLLDFSDLEHDAHAILTTKDATGQLLAQNFYQQKFNEVLIDEYQDINPLQEALLQLVAKTKPGNRFMVGDIKQSIYGFRMAEPKLFAQKYVQYADQPGSAAADERIILSDNFRSKQAITNFVNFIFAQIMDTQLGDIDYDKKAYLNFGAKYYTDGDNPVEVLMAQAPEDDSAAENQPSVAPMILAAAQRIQQLIAAKTLIYDGDAPNQQRLLTYQDIAILVRSRTLNTDIVDTFKRAAIPVLVSDTENYFKTTELQIMLSLLQLVDNLDQDIPLVAVLRSPMYAFDENELGFIRGQQTEKNKSFYDCLQLVTAEKLTDPEICRGDFSQRLVAFDQDMTLYRDIARSNQIATLIWTIYDRTGFLDYVGGMPSGPQRQANLNALYDRAKQYEETGFKGVFQFVRFIQQMQKNNKDLAQPNLASERTNAVQVITIHGSKGLEFPVVIGLGLEHGFNKKDISRSYILDQKLGLGLTYLTSKRVKIPTIQKSAIAQEATKKLLSEELRLLYVALTRAKQRLILVATCPKSGADSETELLDQWAKAAGNQLALPLNTKLKAKSFLDFVGPALVRGVKNGALKPYYQPGLFTALPHEVVVTFKQPTPTFTAATTVTQNLPKTVIQVDQAFTDLVQQRFDLAYDNLAATKTTAYQAVSDIKRQFDDPDLDILMPLATTPPELAATTPALTTANLREPEFLKATNAVSAAQIGTATHLVLQRLPLDQPVTAAVITQTIADLEAKQLLTPTLASKIKPAQILAFFTGSALGTKISAQPKNYHREVTFSMVYPATKLFPKINSNHTRNVLIHGMIDGYYQSKDELILVDYKTDHKTNQEILENYQGQLNLYALALTKMCGQAVSAKYLYSLQNKTLILVP</sequence>
<comment type="similarity">
    <text evidence="13">Belongs to the helicase family. AddA subfamily.</text>
</comment>
<dbReference type="GO" id="GO:0003678">
    <property type="term" value="F:DNA helicase activity"/>
    <property type="evidence" value="ECO:0007669"/>
    <property type="project" value="UniProtKB-EC"/>
</dbReference>
<keyword evidence="19" id="KW-1185">Reference proteome</keyword>
<keyword evidence="3 13" id="KW-0227">DNA damage</keyword>
<dbReference type="EC" id="3.1.-.-" evidence="13"/>
<keyword evidence="7 13" id="KW-0067">ATP-binding</keyword>
<keyword evidence="15" id="KW-0175">Coiled coil</keyword>
<evidence type="ECO:0000256" key="7">
    <source>
        <dbReference type="ARBA" id="ARBA00022840"/>
    </source>
</evidence>
<dbReference type="SUPFAM" id="SSF52980">
    <property type="entry name" value="Restriction endonuclease-like"/>
    <property type="match status" value="1"/>
</dbReference>
<evidence type="ECO:0000259" key="17">
    <source>
        <dbReference type="PROSITE" id="PS51217"/>
    </source>
</evidence>
<evidence type="ECO:0000256" key="1">
    <source>
        <dbReference type="ARBA" id="ARBA00022722"/>
    </source>
</evidence>
<dbReference type="InterPro" id="IPR027417">
    <property type="entry name" value="P-loop_NTPase"/>
</dbReference>
<reference evidence="19" key="1">
    <citation type="journal article" date="2019" name="Int. J. Syst. Evol. Microbiol.">
        <title>The Global Catalogue of Microorganisms (GCM) 10K type strain sequencing project: providing services to taxonomists for standard genome sequencing and annotation.</title>
        <authorList>
            <consortium name="The Broad Institute Genomics Platform"/>
            <consortium name="The Broad Institute Genome Sequencing Center for Infectious Disease"/>
            <person name="Wu L."/>
            <person name="Ma J."/>
        </authorList>
    </citation>
    <scope>NUCLEOTIDE SEQUENCE [LARGE SCALE GENOMIC DNA]</scope>
    <source>
        <strain evidence="19">CCM 8896</strain>
    </source>
</reference>
<dbReference type="PANTHER" id="PTHR11070:SF48">
    <property type="entry name" value="ATP-DEPENDENT HELICASE_NUCLEASE SUBUNIT A"/>
    <property type="match status" value="1"/>
</dbReference>
<keyword evidence="1 13" id="KW-0540">Nuclease</keyword>
<feature type="coiled-coil region" evidence="15">
    <location>
        <begin position="219"/>
        <end position="246"/>
    </location>
</feature>
<dbReference type="Pfam" id="PF12705">
    <property type="entry name" value="PDDEXK_1"/>
    <property type="match status" value="1"/>
</dbReference>
<dbReference type="InterPro" id="IPR011335">
    <property type="entry name" value="Restrct_endonuc-II-like"/>
</dbReference>
<dbReference type="InterPro" id="IPR011604">
    <property type="entry name" value="PDDEXK-like_dom_sf"/>
</dbReference>
<evidence type="ECO:0000256" key="15">
    <source>
        <dbReference type="SAM" id="Coils"/>
    </source>
</evidence>
<dbReference type="EC" id="5.6.2.4" evidence="13"/>
<keyword evidence="6 13" id="KW-0269">Exonuclease</keyword>
<feature type="domain" description="UvrD-like helicase C-terminal" evidence="17">
    <location>
        <begin position="496"/>
        <end position="806"/>
    </location>
</feature>
<proteinExistence type="inferred from homology"/>
<name>A0ABW4J9E5_9LACO</name>
<dbReference type="EMBL" id="JBHTOP010000023">
    <property type="protein sequence ID" value="MFD1672216.1"/>
    <property type="molecule type" value="Genomic_DNA"/>
</dbReference>
<evidence type="ECO:0000256" key="13">
    <source>
        <dbReference type="HAMAP-Rule" id="MF_01451"/>
    </source>
</evidence>